<name>A0A2P6MXV2_9EUKA</name>
<comment type="subcellular location">
    <subcellularLocation>
        <location evidence="10">Mitochondrion</location>
    </subcellularLocation>
</comment>
<dbReference type="Proteomes" id="UP000241769">
    <property type="component" value="Unassembled WGS sequence"/>
</dbReference>
<proteinExistence type="inferred from homology"/>
<dbReference type="GO" id="GO:0070189">
    <property type="term" value="P:kynurenine metabolic process"/>
    <property type="evidence" value="ECO:0007669"/>
    <property type="project" value="TreeGrafter"/>
</dbReference>
<comment type="function">
    <text evidence="10">Catalyzes the hydroxylation of L-kynurenine (L-Kyn) to form 3-hydroxy-L-kynurenine (L-3OHKyn). Required for synthesis of quinolinic acid.</text>
</comment>
<keyword evidence="13" id="KW-1185">Reference proteome</keyword>
<evidence type="ECO:0000256" key="4">
    <source>
        <dbReference type="ARBA" id="ARBA00022827"/>
    </source>
</evidence>
<dbReference type="PRINTS" id="PR00420">
    <property type="entry name" value="RNGMNOXGNASE"/>
</dbReference>
<dbReference type="STRING" id="1890364.A0A2P6MXV2"/>
<dbReference type="Gene3D" id="3.50.50.60">
    <property type="entry name" value="FAD/NAD(P)-binding domain"/>
    <property type="match status" value="1"/>
</dbReference>
<protein>
    <recommendedName>
        <fullName evidence="10">Kynurenine 3-monooxygenase</fullName>
        <ecNumber evidence="10">1.14.13.9</ecNumber>
    </recommendedName>
    <alternativeName>
        <fullName evidence="10">Kynurenine 3-hydroxylase</fullName>
    </alternativeName>
</protein>
<evidence type="ECO:0000313" key="12">
    <source>
        <dbReference type="EMBL" id="PRP76542.1"/>
    </source>
</evidence>
<comment type="catalytic activity">
    <reaction evidence="9 10">
        <text>L-kynurenine + NADPH + O2 + H(+) = 3-hydroxy-L-kynurenine + NADP(+) + H2O</text>
        <dbReference type="Rhea" id="RHEA:20545"/>
        <dbReference type="ChEBI" id="CHEBI:15377"/>
        <dbReference type="ChEBI" id="CHEBI:15378"/>
        <dbReference type="ChEBI" id="CHEBI:15379"/>
        <dbReference type="ChEBI" id="CHEBI:57783"/>
        <dbReference type="ChEBI" id="CHEBI:57959"/>
        <dbReference type="ChEBI" id="CHEBI:58125"/>
        <dbReference type="ChEBI" id="CHEBI:58349"/>
        <dbReference type="EC" id="1.14.13.9"/>
    </reaction>
</comment>
<keyword evidence="5 10" id="KW-0521">NADP</keyword>
<dbReference type="EMBL" id="MDYQ01000317">
    <property type="protein sequence ID" value="PRP76542.1"/>
    <property type="molecule type" value="Genomic_DNA"/>
</dbReference>
<dbReference type="Pfam" id="PF01494">
    <property type="entry name" value="FAD_binding_3"/>
    <property type="match status" value="1"/>
</dbReference>
<dbReference type="InterPro" id="IPR036188">
    <property type="entry name" value="FAD/NAD-bd_sf"/>
</dbReference>
<keyword evidence="3 10" id="KW-0662">Pyridine nucleotide biosynthesis</keyword>
<dbReference type="EC" id="1.14.13.9" evidence="10"/>
<keyword evidence="4 10" id="KW-0274">FAD</keyword>
<comment type="caution">
    <text evidence="12">The sequence shown here is derived from an EMBL/GenBank/DDBJ whole genome shotgun (WGS) entry which is preliminary data.</text>
</comment>
<evidence type="ECO:0000256" key="3">
    <source>
        <dbReference type="ARBA" id="ARBA00022642"/>
    </source>
</evidence>
<comment type="cofactor">
    <cofactor evidence="1 10">
        <name>FAD</name>
        <dbReference type="ChEBI" id="CHEBI:57692"/>
    </cofactor>
</comment>
<dbReference type="GO" id="GO:0019805">
    <property type="term" value="P:quinolinate biosynthetic process"/>
    <property type="evidence" value="ECO:0007669"/>
    <property type="project" value="UniProtKB-UniRule"/>
</dbReference>
<dbReference type="OrthoDB" id="10053569at2759"/>
<feature type="domain" description="FAD-binding" evidence="11">
    <location>
        <begin position="6"/>
        <end position="326"/>
    </location>
</feature>
<keyword evidence="7 10" id="KW-0503">Monooxygenase</keyword>
<evidence type="ECO:0000256" key="5">
    <source>
        <dbReference type="ARBA" id="ARBA00022857"/>
    </source>
</evidence>
<keyword evidence="8 10" id="KW-0496">Mitochondrion</keyword>
<dbReference type="GO" id="GO:0034354">
    <property type="term" value="P:'de novo' NAD+ biosynthetic process from L-tryptophan"/>
    <property type="evidence" value="ECO:0007669"/>
    <property type="project" value="UniProtKB-UniRule"/>
</dbReference>
<evidence type="ECO:0000259" key="11">
    <source>
        <dbReference type="Pfam" id="PF01494"/>
    </source>
</evidence>
<dbReference type="SUPFAM" id="SSF51905">
    <property type="entry name" value="FAD/NAD(P)-binding domain"/>
    <property type="match status" value="1"/>
</dbReference>
<evidence type="ECO:0000256" key="8">
    <source>
        <dbReference type="ARBA" id="ARBA00023128"/>
    </source>
</evidence>
<evidence type="ECO:0000256" key="1">
    <source>
        <dbReference type="ARBA" id="ARBA00001974"/>
    </source>
</evidence>
<evidence type="ECO:0000256" key="9">
    <source>
        <dbReference type="ARBA" id="ARBA00047818"/>
    </source>
</evidence>
<keyword evidence="2 10" id="KW-0285">Flavoprotein</keyword>
<dbReference type="AlphaFoldDB" id="A0A2P6MXV2"/>
<dbReference type="InterPro" id="IPR002938">
    <property type="entry name" value="FAD-bd"/>
</dbReference>
<organism evidence="12 13">
    <name type="scientific">Planoprotostelium fungivorum</name>
    <dbReference type="NCBI Taxonomy" id="1890364"/>
    <lineage>
        <taxon>Eukaryota</taxon>
        <taxon>Amoebozoa</taxon>
        <taxon>Evosea</taxon>
        <taxon>Variosea</taxon>
        <taxon>Cavosteliida</taxon>
        <taxon>Cavosteliaceae</taxon>
        <taxon>Planoprotostelium</taxon>
    </lineage>
</organism>
<dbReference type="GO" id="GO:0043420">
    <property type="term" value="P:anthranilate metabolic process"/>
    <property type="evidence" value="ECO:0007669"/>
    <property type="project" value="UniProtKB-UniRule"/>
</dbReference>
<comment type="similarity">
    <text evidence="10">Belongs to the aromatic-ring hydroxylase family. KMO subfamily.</text>
</comment>
<comment type="pathway">
    <text evidence="10">Cofactor biosynthesis; NAD(+) biosynthesis; quinolinate from L-kynurenine: step 1/3.</text>
</comment>
<accession>A0A2P6MXV2</accession>
<dbReference type="InParanoid" id="A0A2P6MXV2"/>
<reference evidence="12 13" key="1">
    <citation type="journal article" date="2018" name="Genome Biol. Evol.">
        <title>Multiple Roots of Fruiting Body Formation in Amoebozoa.</title>
        <authorList>
            <person name="Hillmann F."/>
            <person name="Forbes G."/>
            <person name="Novohradska S."/>
            <person name="Ferling I."/>
            <person name="Riege K."/>
            <person name="Groth M."/>
            <person name="Westermann M."/>
            <person name="Marz M."/>
            <person name="Spaller T."/>
            <person name="Winckler T."/>
            <person name="Schaap P."/>
            <person name="Glockner G."/>
        </authorList>
    </citation>
    <scope>NUCLEOTIDE SEQUENCE [LARGE SCALE GENOMIC DNA]</scope>
    <source>
        <strain evidence="12 13">Jena</strain>
    </source>
</reference>
<dbReference type="HAMAP" id="MF_01971">
    <property type="entry name" value="Kynurenine_monooxygenase"/>
    <property type="match status" value="1"/>
</dbReference>
<evidence type="ECO:0000313" key="13">
    <source>
        <dbReference type="Proteomes" id="UP000241769"/>
    </source>
</evidence>
<dbReference type="GO" id="GO:0071949">
    <property type="term" value="F:FAD binding"/>
    <property type="evidence" value="ECO:0007669"/>
    <property type="project" value="InterPro"/>
</dbReference>
<dbReference type="PANTHER" id="PTHR46028">
    <property type="entry name" value="KYNURENINE 3-MONOOXYGENASE"/>
    <property type="match status" value="1"/>
</dbReference>
<dbReference type="GO" id="GO:0006569">
    <property type="term" value="P:L-tryptophan catabolic process"/>
    <property type="evidence" value="ECO:0007669"/>
    <property type="project" value="UniProtKB-UniRule"/>
</dbReference>
<evidence type="ECO:0000256" key="10">
    <source>
        <dbReference type="HAMAP-Rule" id="MF_03018"/>
    </source>
</evidence>
<dbReference type="UniPathway" id="UPA00253">
    <property type="reaction ID" value="UER00328"/>
</dbReference>
<evidence type="ECO:0000256" key="7">
    <source>
        <dbReference type="ARBA" id="ARBA00023033"/>
    </source>
</evidence>
<sequence>MTSNEPVIVLGAGLCGSLLTCYLANQGLHVEVYERRADMRNDTNAAVGRSINLALSARGIEALSKVGFREEVMSMAIPMKGRTMHSTDGKLTFQPYSKDGESYINSISRGDLNCRLMTLSEKNPNVKYFFEHKVVNIDLKNEQVTVQLPSGETKVVKGQTIIATDGAYSVARGTMMHMSRYNYSQEYLPTGYKELHIPPGPNGEHLIDKNSLHIWPRGHLMMIALPNQDGSFTVTCFFPFDGADGFDVLDRADDATLTQFFEEKFPDVVPLIPSLTHDFRNNPTSSLVTIKCWPWSVNGNICLLGDASHAIVPFFGQGMNAAFEDCLVFDRIKREEKGDWGQVFKKFQEERKRNTDAIAQMAEENHYEMRDKVGDHTFLWRKKVERLLGNKFPERFLSRYELVSFSLMPYKDALDRGAINGEIENTHND</sequence>
<keyword evidence="6 10" id="KW-0560">Oxidoreductase</keyword>
<evidence type="ECO:0000256" key="2">
    <source>
        <dbReference type="ARBA" id="ARBA00022630"/>
    </source>
</evidence>
<dbReference type="GO" id="GO:0005741">
    <property type="term" value="C:mitochondrial outer membrane"/>
    <property type="evidence" value="ECO:0007669"/>
    <property type="project" value="TreeGrafter"/>
</dbReference>
<evidence type="ECO:0000256" key="6">
    <source>
        <dbReference type="ARBA" id="ARBA00023002"/>
    </source>
</evidence>
<gene>
    <name evidence="10" type="primary">KMO</name>
    <name evidence="12" type="ORF">PROFUN_15084</name>
</gene>
<dbReference type="FunCoup" id="A0A2P6MXV2">
    <property type="interactions" value="75"/>
</dbReference>
<dbReference type="GO" id="GO:0004502">
    <property type="term" value="F:kynurenine 3-monooxygenase activity"/>
    <property type="evidence" value="ECO:0007669"/>
    <property type="project" value="UniProtKB-UniRule"/>
</dbReference>
<dbReference type="PANTHER" id="PTHR46028:SF2">
    <property type="entry name" value="KYNURENINE 3-MONOOXYGENASE"/>
    <property type="match status" value="1"/>
</dbReference>
<dbReference type="InterPro" id="IPR027545">
    <property type="entry name" value="Kynurenine_monooxygenase"/>
</dbReference>
<dbReference type="FunFam" id="3.50.50.60:FF:000129">
    <property type="entry name" value="Kynurenine 3-monooxygenase"/>
    <property type="match status" value="1"/>
</dbReference>